<dbReference type="UniPathway" id="UPA00378"/>
<evidence type="ECO:0000256" key="3">
    <source>
        <dbReference type="ARBA" id="ARBA00023136"/>
    </source>
</evidence>
<dbReference type="AlphaFoldDB" id="A0A846ZEW6"/>
<evidence type="ECO:0000256" key="4">
    <source>
        <dbReference type="HAMAP-Rule" id="MF_01473"/>
    </source>
</evidence>
<dbReference type="Proteomes" id="UP000590460">
    <property type="component" value="Unassembled WGS sequence"/>
</dbReference>
<comment type="pathway">
    <text evidence="1 4">Protein modification; protein glycosylation.</text>
</comment>
<comment type="function">
    <text evidence="4">Required for polymorphic O-glycosylation of the serine-rich repeat protein in this bacteria. A stabilizing protein that is part of the accessory SecA2/SecY2 system specifically required to export serine-rich repeat cell wall proteins usually encoded upstream in the same operon. The GtfA-GtfB complex adds GlcNAc from UDP-GlcNAc to the substrate protein, attaching the first sugar residue. Stabilizes the glycosylation activity of GtfA. Has no N-acetylglucosaminyl transferase activity on its own.</text>
</comment>
<keyword evidence="2 4" id="KW-1003">Cell membrane</keyword>
<comment type="subcellular location">
    <subcellularLocation>
        <location evidence="4">Cell membrane</location>
        <topology evidence="4">Peripheral membrane protein</topology>
    </subcellularLocation>
</comment>
<dbReference type="GO" id="GO:0031647">
    <property type="term" value="P:regulation of protein stability"/>
    <property type="evidence" value="ECO:0007669"/>
    <property type="project" value="UniProtKB-UniRule"/>
</dbReference>
<accession>A0A846ZEW6</accession>
<dbReference type="EMBL" id="JAAXPO010000001">
    <property type="protein sequence ID" value="NKZ17641.1"/>
    <property type="molecule type" value="Genomic_DNA"/>
</dbReference>
<keyword evidence="3 4" id="KW-0472">Membrane</keyword>
<comment type="caution">
    <text evidence="5">The sequence shown here is derived from an EMBL/GenBank/DDBJ whole genome shotgun (WGS) entry which is preliminary data.</text>
</comment>
<dbReference type="InterPro" id="IPR014268">
    <property type="entry name" value="GtfB"/>
</dbReference>
<protein>
    <recommendedName>
        <fullName evidence="4">UDP-N-acetylglucosamine--peptide N-acetylglucosaminyltransferase stabilizing protein GtfB</fullName>
    </recommendedName>
    <alternativeName>
        <fullName evidence="4">Glycosyltransferase stabilizing protein GtfB</fullName>
    </alternativeName>
</protein>
<evidence type="ECO:0000256" key="2">
    <source>
        <dbReference type="ARBA" id="ARBA00022475"/>
    </source>
</evidence>
<organism evidence="5 6">
    <name type="scientific">Leuconostoc holzapfelii</name>
    <dbReference type="NCBI Taxonomy" id="434464"/>
    <lineage>
        <taxon>Bacteria</taxon>
        <taxon>Bacillati</taxon>
        <taxon>Bacillota</taxon>
        <taxon>Bacilli</taxon>
        <taxon>Lactobacillales</taxon>
        <taxon>Lactobacillaceae</taxon>
        <taxon>Leuconostoc</taxon>
    </lineage>
</organism>
<dbReference type="GO" id="GO:0005886">
    <property type="term" value="C:plasma membrane"/>
    <property type="evidence" value="ECO:0007669"/>
    <property type="project" value="UniProtKB-SubCell"/>
</dbReference>
<evidence type="ECO:0000256" key="1">
    <source>
        <dbReference type="ARBA" id="ARBA00004922"/>
    </source>
</evidence>
<comment type="similarity">
    <text evidence="4">Belongs to the GtfB family.</text>
</comment>
<sequence>MINLFDTYEQRTRDLHYSLKQAGYDLPTIVINDEGFLPEDVISPFGYYTKMAQRQGEPLYFDQLEVPDFWEIRGDATQAAVYDESYKRANIIYEDTKQNQRIVQRVEWLGLDGGVRSVDHYNQSGWRYAQTNYNANHQPVMTSYYDADDHEVIVENYVTSNIILNREDKIYFFKSRIDFVTEFLTHEFGTIDGLIYNSLATPFLVSYQLDQPGRDILFWQETLPESGEIPGNMTTLIAQNGRTKNIVFQNKTDFERDNIQQLQQQIAIDYIGYNYPIVKHRNKKNEAFILTNTDQIAHVAEIVAATPNVHFNVAAFTEMSTKLMSLGDYKNVSLYPNVTFQRVEKLFKQSVLYLDINGSNEVMSAIRQAYLDNAVIMAFEQTKHNPHFTLDALTFDEAQPEQLIDTLHRLCDEPEYLADMLNAQHAAAGQSSPADYRALLAHMATGPVA</sequence>
<dbReference type="HAMAP" id="MF_01473">
    <property type="entry name" value="GtfB"/>
    <property type="match status" value="1"/>
</dbReference>
<proteinExistence type="inferred from homology"/>
<dbReference type="RefSeq" id="WP_168675678.1">
    <property type="nucleotide sequence ID" value="NZ_BPKV01000010.1"/>
</dbReference>
<reference evidence="5 6" key="1">
    <citation type="submission" date="2020-04" db="EMBL/GenBank/DDBJ databases">
        <title>MicrobeNet Type strains.</title>
        <authorList>
            <person name="Nicholson A.C."/>
        </authorList>
    </citation>
    <scope>NUCLEOTIDE SEQUENCE [LARGE SCALE GENOMIC DNA]</scope>
    <source>
        <strain evidence="5 6">CCUG 54536</strain>
    </source>
</reference>
<evidence type="ECO:0000313" key="6">
    <source>
        <dbReference type="Proteomes" id="UP000590460"/>
    </source>
</evidence>
<evidence type="ECO:0000313" key="5">
    <source>
        <dbReference type="EMBL" id="NKZ17641.1"/>
    </source>
</evidence>
<name>A0A846ZEW6_9LACO</name>
<dbReference type="GO" id="GO:0017122">
    <property type="term" value="C:protein N-acetylglucosaminyltransferase complex"/>
    <property type="evidence" value="ECO:0007669"/>
    <property type="project" value="UniProtKB-UniRule"/>
</dbReference>
<gene>
    <name evidence="4 5" type="primary">gtfB</name>
    <name evidence="5" type="ORF">HF966_00310</name>
</gene>
<comment type="subunit">
    <text evidence="4">Forms a heterotetramer with 2 subunits each of GtfA and GtfB. Part of the accessory SecA2/SecY2 protein translocation apparatus.</text>
</comment>
<dbReference type="NCBIfam" id="TIGR02919">
    <property type="entry name" value="accessory Sec system glycosylation chaperone GtfB"/>
    <property type="match status" value="1"/>
</dbReference>